<dbReference type="SUPFAM" id="SSF55031">
    <property type="entry name" value="Bacterial exopeptidase dimerisation domain"/>
    <property type="match status" value="1"/>
</dbReference>
<keyword evidence="6" id="KW-1185">Reference proteome</keyword>
<dbReference type="EMBL" id="BSPD01000056">
    <property type="protein sequence ID" value="GLS26597.1"/>
    <property type="molecule type" value="Genomic_DNA"/>
</dbReference>
<dbReference type="NCBIfam" id="TIGR01891">
    <property type="entry name" value="amidohydrolases"/>
    <property type="match status" value="1"/>
</dbReference>
<dbReference type="InterPro" id="IPR017439">
    <property type="entry name" value="Amidohydrolase"/>
</dbReference>
<dbReference type="GO" id="GO:0046872">
    <property type="term" value="F:metal ion binding"/>
    <property type="evidence" value="ECO:0007669"/>
    <property type="project" value="UniProtKB-KW"/>
</dbReference>
<dbReference type="FunFam" id="3.30.70.360:FF:000001">
    <property type="entry name" value="N-acetyldiaminopimelate deacetylase"/>
    <property type="match status" value="1"/>
</dbReference>
<dbReference type="GO" id="GO:0050118">
    <property type="term" value="F:N-acetyldiaminopimelate deacetylase activity"/>
    <property type="evidence" value="ECO:0007669"/>
    <property type="project" value="UniProtKB-ARBA"/>
</dbReference>
<proteinExistence type="predicted"/>
<gene>
    <name evidence="5" type="ORF">GCM10007877_23130</name>
</gene>
<dbReference type="AlphaFoldDB" id="A0AA37T850"/>
<dbReference type="PANTHER" id="PTHR11014:SF63">
    <property type="entry name" value="METALLOPEPTIDASE, PUTATIVE (AFU_ORTHOLOGUE AFUA_6G09600)-RELATED"/>
    <property type="match status" value="1"/>
</dbReference>
<accession>A0AA37T850</accession>
<feature type="binding site" evidence="2">
    <location>
        <position position="416"/>
    </location>
    <ligand>
        <name>Mn(2+)</name>
        <dbReference type="ChEBI" id="CHEBI:29035"/>
        <label>2</label>
    </ligand>
</feature>
<evidence type="ECO:0000256" key="1">
    <source>
        <dbReference type="ARBA" id="ARBA00022801"/>
    </source>
</evidence>
<evidence type="ECO:0000313" key="5">
    <source>
        <dbReference type="EMBL" id="GLS26597.1"/>
    </source>
</evidence>
<dbReference type="GO" id="GO:0019877">
    <property type="term" value="P:diaminopimelate biosynthetic process"/>
    <property type="evidence" value="ECO:0007669"/>
    <property type="project" value="UniProtKB-ARBA"/>
</dbReference>
<feature type="binding site" evidence="2">
    <location>
        <position position="174"/>
    </location>
    <ligand>
        <name>Mn(2+)</name>
        <dbReference type="ChEBI" id="CHEBI:29035"/>
        <label>2</label>
    </ligand>
</feature>
<feature type="binding site" evidence="2">
    <location>
        <position position="140"/>
    </location>
    <ligand>
        <name>Mn(2+)</name>
        <dbReference type="ChEBI" id="CHEBI:29035"/>
        <label>2</label>
    </ligand>
</feature>
<dbReference type="RefSeq" id="WP_232593133.1">
    <property type="nucleotide sequence ID" value="NZ_BSPD01000056.1"/>
</dbReference>
<dbReference type="InterPro" id="IPR011650">
    <property type="entry name" value="Peptidase_M20_dimer"/>
</dbReference>
<dbReference type="Pfam" id="PF01546">
    <property type="entry name" value="Peptidase_M20"/>
    <property type="match status" value="1"/>
</dbReference>
<evidence type="ECO:0000259" key="4">
    <source>
        <dbReference type="Pfam" id="PF07687"/>
    </source>
</evidence>
<comment type="caution">
    <text evidence="5">The sequence shown here is derived from an EMBL/GenBank/DDBJ whole genome shotgun (WGS) entry which is preliminary data.</text>
</comment>
<keyword evidence="2" id="KW-0464">Manganese</keyword>
<evidence type="ECO:0000256" key="3">
    <source>
        <dbReference type="SAM" id="SignalP"/>
    </source>
</evidence>
<feature type="chain" id="PRO_5041422628" evidence="3">
    <location>
        <begin position="27"/>
        <end position="445"/>
    </location>
</feature>
<protein>
    <submittedName>
        <fullName evidence="5">N-acyl-L-amino acid amidohydrolase</fullName>
    </submittedName>
</protein>
<evidence type="ECO:0000313" key="6">
    <source>
        <dbReference type="Proteomes" id="UP001156870"/>
    </source>
</evidence>
<comment type="cofactor">
    <cofactor evidence="2">
        <name>Mn(2+)</name>
        <dbReference type="ChEBI" id="CHEBI:29035"/>
    </cofactor>
    <text evidence="2">The Mn(2+) ion enhances activity.</text>
</comment>
<dbReference type="Gene3D" id="3.40.630.10">
    <property type="entry name" value="Zn peptidases"/>
    <property type="match status" value="1"/>
</dbReference>
<dbReference type="PIRSF" id="PIRSF005962">
    <property type="entry name" value="Pept_M20D_amidohydro"/>
    <property type="match status" value="1"/>
</dbReference>
<dbReference type="SUPFAM" id="SSF53187">
    <property type="entry name" value="Zn-dependent exopeptidases"/>
    <property type="match status" value="1"/>
</dbReference>
<dbReference type="InterPro" id="IPR036264">
    <property type="entry name" value="Bact_exopeptidase_dim_dom"/>
</dbReference>
<dbReference type="Pfam" id="PF07687">
    <property type="entry name" value="M20_dimer"/>
    <property type="match status" value="1"/>
</dbReference>
<sequence>MKLKFSHWAKAATLATCASLSYSVFADDKINAAIAKDYNKHLDGLFEYFHKNPELSLQEHKTAKRLAKELKAAGFKVTQGVGGTGLVAIMKNGDGPMVMMRADMDGLPVEEKSGLDYASKATQKDLITGNVVPVMHACGHDMHITSLVGTARQMAAMKDQWSGTLMLIGQPAEERVLGAKAMMEDNLWERFGTPDYAMALHVSSNIEAGKIFVTEDSPFAGADTVDITIHGVGAHGAYPHAGKDPIVLGSQIVLALQTLVSRELPPRDPGVVTIGSFHSGTKHNIISDKATLQLTVRNTSFETRETLLSGIKRIAENLGRAAGLPDDKLPEVVVSEESVPPTINDTKLARRLHTVWTNKMGADALTEHPIKGMGAEDYPFFTTEPYIPSVYFQVGGTPKADFERAKAGGPPVPSHHSPLFKIEPESSVKAGVAATVYALLDLMKK</sequence>
<dbReference type="PANTHER" id="PTHR11014">
    <property type="entry name" value="PEPTIDASE M20 FAMILY MEMBER"/>
    <property type="match status" value="1"/>
</dbReference>
<dbReference type="InterPro" id="IPR002933">
    <property type="entry name" value="Peptidase_M20"/>
</dbReference>
<keyword evidence="1" id="KW-0378">Hydrolase</keyword>
<keyword evidence="3" id="KW-0732">Signal</keyword>
<feature type="signal peptide" evidence="3">
    <location>
        <begin position="1"/>
        <end position="26"/>
    </location>
</feature>
<evidence type="ECO:0000256" key="2">
    <source>
        <dbReference type="PIRSR" id="PIRSR005962-1"/>
    </source>
</evidence>
<reference evidence="5 6" key="1">
    <citation type="journal article" date="2014" name="Int. J. Syst. Evol. Microbiol.">
        <title>Complete genome sequence of Corynebacterium casei LMG S-19264T (=DSM 44701T), isolated from a smear-ripened cheese.</title>
        <authorList>
            <consortium name="US DOE Joint Genome Institute (JGI-PGF)"/>
            <person name="Walter F."/>
            <person name="Albersmeier A."/>
            <person name="Kalinowski J."/>
            <person name="Ruckert C."/>
        </authorList>
    </citation>
    <scope>NUCLEOTIDE SEQUENCE [LARGE SCALE GENOMIC DNA]</scope>
    <source>
        <strain evidence="5 6">NBRC 110095</strain>
    </source>
</reference>
<feature type="domain" description="Peptidase M20 dimerisation" evidence="4">
    <location>
        <begin position="221"/>
        <end position="319"/>
    </location>
</feature>
<dbReference type="Gene3D" id="3.30.70.360">
    <property type="match status" value="1"/>
</dbReference>
<keyword evidence="2" id="KW-0479">Metal-binding</keyword>
<feature type="binding site" evidence="2">
    <location>
        <position position="138"/>
    </location>
    <ligand>
        <name>Mn(2+)</name>
        <dbReference type="ChEBI" id="CHEBI:29035"/>
        <label>2</label>
    </ligand>
</feature>
<name>A0AA37T850_9GAMM</name>
<feature type="binding site" evidence="2">
    <location>
        <position position="201"/>
    </location>
    <ligand>
        <name>Mn(2+)</name>
        <dbReference type="ChEBI" id="CHEBI:29035"/>
        <label>2</label>
    </ligand>
</feature>
<dbReference type="Proteomes" id="UP001156870">
    <property type="component" value="Unassembled WGS sequence"/>
</dbReference>
<organism evidence="5 6">
    <name type="scientific">Marinibactrum halimedae</name>
    <dbReference type="NCBI Taxonomy" id="1444977"/>
    <lineage>
        <taxon>Bacteria</taxon>
        <taxon>Pseudomonadati</taxon>
        <taxon>Pseudomonadota</taxon>
        <taxon>Gammaproteobacteria</taxon>
        <taxon>Cellvibrionales</taxon>
        <taxon>Cellvibrionaceae</taxon>
        <taxon>Marinibactrum</taxon>
    </lineage>
</organism>